<dbReference type="RefSeq" id="WP_052094064.1">
    <property type="nucleotide sequence ID" value="NZ_JRQD01000003.1"/>
</dbReference>
<dbReference type="GO" id="GO:0003723">
    <property type="term" value="F:RNA binding"/>
    <property type="evidence" value="ECO:0007669"/>
    <property type="project" value="InterPro"/>
</dbReference>
<gene>
    <name evidence="4" type="primary">truD</name>
    <name evidence="6" type="ORF">LP43_1523</name>
</gene>
<comment type="function">
    <text evidence="4">Responsible for synthesis of pseudouridine from uracil-13 in transfer RNAs.</text>
</comment>
<dbReference type="InterPro" id="IPR001656">
    <property type="entry name" value="PsdUridine_synth_TruD"/>
</dbReference>
<dbReference type="InterPro" id="IPR050170">
    <property type="entry name" value="TruD_pseudoU_synthase"/>
</dbReference>
<dbReference type="PANTHER" id="PTHR47811:SF1">
    <property type="entry name" value="TRNA PSEUDOURIDINE SYNTHASE D"/>
    <property type="match status" value="1"/>
</dbReference>
<dbReference type="GO" id="GO:0005829">
    <property type="term" value="C:cytosol"/>
    <property type="evidence" value="ECO:0007669"/>
    <property type="project" value="TreeGrafter"/>
</dbReference>
<dbReference type="NCBIfam" id="NF002153">
    <property type="entry name" value="PRK00984.1-2"/>
    <property type="match status" value="1"/>
</dbReference>
<dbReference type="Gene3D" id="3.30.2340.10">
    <property type="entry name" value="TruD, insertion domain"/>
    <property type="match status" value="1"/>
</dbReference>
<dbReference type="InterPro" id="IPR020119">
    <property type="entry name" value="PsdUridine_synth_TruD_CS"/>
</dbReference>
<name>A0A0A0BES2_9GAMM</name>
<comment type="caution">
    <text evidence="6">The sequence shown here is derived from an EMBL/GenBank/DDBJ whole genome shotgun (WGS) entry which is preliminary data.</text>
</comment>
<feature type="active site" description="Nucleophile" evidence="4">
    <location>
        <position position="83"/>
    </location>
</feature>
<feature type="domain" description="TRUD" evidence="5">
    <location>
        <begin position="159"/>
        <end position="307"/>
    </location>
</feature>
<evidence type="ECO:0000256" key="4">
    <source>
        <dbReference type="HAMAP-Rule" id="MF_01082"/>
    </source>
</evidence>
<dbReference type="PROSITE" id="PS01268">
    <property type="entry name" value="UPF0024"/>
    <property type="match status" value="1"/>
</dbReference>
<dbReference type="EMBL" id="JRQD01000003">
    <property type="protein sequence ID" value="KGM07023.1"/>
    <property type="molecule type" value="Genomic_DNA"/>
</dbReference>
<sequence length="366" mass="41628">MRQFDFSILAHANPDALLCRAKIRQQAADFQVNECIPFEPQGQGGHVMLLIEKIGSNSDWLAKQLARFAGVADVAIGYAGMKDRHAVTTQWFSINLEGYDEPDWTLFDADNCRIKRVTRHNKKLKRGVLTGNFFHLTLRDIEGARAIWEQSLDTVKRAGVPNYFAEQRFGHHYGNLDKAQRWMVEGKKPKQRQQRSIVLSAARSWLFNLVLSERIMQNNWTKQLSGDVMQLAGTRASYFEADDNDDSIQSRLEQFDIHPTGPLWGRGQALTHSASLDLETAVLNDWTDWQQGLERVGLKQERRALRLHPEQLEWSFEDTNLHLSFFLPAGSYATAVLRELAIITDASERNSGSTSALSIEKAEKES</sequence>
<dbReference type="GO" id="GO:0016829">
    <property type="term" value="F:lyase activity"/>
    <property type="evidence" value="ECO:0007669"/>
    <property type="project" value="UniProtKB-KW"/>
</dbReference>
<keyword evidence="3 4" id="KW-0413">Isomerase</keyword>
<dbReference type="Pfam" id="PF01142">
    <property type="entry name" value="TruD"/>
    <property type="match status" value="2"/>
</dbReference>
<proteinExistence type="inferred from homology"/>
<comment type="similarity">
    <text evidence="1 4">Belongs to the pseudouridine synthase TruD family.</text>
</comment>
<evidence type="ECO:0000259" key="5">
    <source>
        <dbReference type="PROSITE" id="PS50984"/>
    </source>
</evidence>
<dbReference type="PROSITE" id="PS50984">
    <property type="entry name" value="TRUD"/>
    <property type="match status" value="1"/>
</dbReference>
<dbReference type="HAMAP" id="MF_01082">
    <property type="entry name" value="TruD"/>
    <property type="match status" value="1"/>
</dbReference>
<dbReference type="STRING" id="392484.LP43_1523"/>
<evidence type="ECO:0000313" key="6">
    <source>
        <dbReference type="EMBL" id="KGM07023.1"/>
    </source>
</evidence>
<dbReference type="Gene3D" id="3.30.2350.20">
    <property type="entry name" value="TruD, catalytic domain"/>
    <property type="match status" value="1"/>
</dbReference>
<keyword evidence="2 4" id="KW-0819">tRNA processing</keyword>
<dbReference type="GO" id="GO:0031119">
    <property type="term" value="P:tRNA pseudouridine synthesis"/>
    <property type="evidence" value="ECO:0007669"/>
    <property type="project" value="UniProtKB-UniRule"/>
</dbReference>
<evidence type="ECO:0000313" key="7">
    <source>
        <dbReference type="Proteomes" id="UP000029999"/>
    </source>
</evidence>
<dbReference type="InterPro" id="IPR042214">
    <property type="entry name" value="TruD_catalytic"/>
</dbReference>
<protein>
    <recommendedName>
        <fullName evidence="4">tRNA pseudouridine synthase D</fullName>
        <ecNumber evidence="4">5.4.99.27</ecNumber>
    </recommendedName>
    <alternativeName>
        <fullName evidence="4">tRNA pseudouridine(13) synthase</fullName>
    </alternativeName>
    <alternativeName>
        <fullName evidence="4">tRNA pseudouridylate synthase D</fullName>
    </alternativeName>
    <alternativeName>
        <fullName evidence="4">tRNA-uridine isomerase D</fullName>
    </alternativeName>
</protein>
<dbReference type="PANTHER" id="PTHR47811">
    <property type="entry name" value="TRNA PSEUDOURIDINE SYNTHASE D"/>
    <property type="match status" value="1"/>
</dbReference>
<reference evidence="6 7" key="1">
    <citation type="submission" date="2014-09" db="EMBL/GenBank/DDBJ databases">
        <authorList>
            <person name="Grob C."/>
            <person name="Taubert M."/>
            <person name="Howat A.M."/>
            <person name="Burns O.J."/>
            <person name="Dixon J.L."/>
            <person name="Chen Y."/>
            <person name="Murrell J.C."/>
        </authorList>
    </citation>
    <scope>NUCLEOTIDE SEQUENCE [LARGE SCALE GENOMIC DNA]</scope>
    <source>
        <strain evidence="6">L4</strain>
    </source>
</reference>
<dbReference type="GO" id="GO:0160150">
    <property type="term" value="F:tRNA pseudouridine(13) synthase activity"/>
    <property type="evidence" value="ECO:0007669"/>
    <property type="project" value="UniProtKB-EC"/>
</dbReference>
<dbReference type="InterPro" id="IPR020103">
    <property type="entry name" value="PsdUridine_synth_cat_dom_sf"/>
</dbReference>
<dbReference type="AlphaFoldDB" id="A0A0A0BES2"/>
<dbReference type="InterPro" id="IPR011760">
    <property type="entry name" value="PsdUridine_synth_TruD_insert"/>
</dbReference>
<dbReference type="Proteomes" id="UP000029999">
    <property type="component" value="Unassembled WGS sequence"/>
</dbReference>
<evidence type="ECO:0000256" key="3">
    <source>
        <dbReference type="ARBA" id="ARBA00023235"/>
    </source>
</evidence>
<evidence type="ECO:0000256" key="1">
    <source>
        <dbReference type="ARBA" id="ARBA00007953"/>
    </source>
</evidence>
<keyword evidence="6" id="KW-0456">Lyase</keyword>
<dbReference type="InterPro" id="IPR043165">
    <property type="entry name" value="TruD_insert_sf"/>
</dbReference>
<comment type="catalytic activity">
    <reaction evidence="4">
        <text>uridine(13) in tRNA = pseudouridine(13) in tRNA</text>
        <dbReference type="Rhea" id="RHEA:42540"/>
        <dbReference type="Rhea" id="RHEA-COMP:10105"/>
        <dbReference type="Rhea" id="RHEA-COMP:10106"/>
        <dbReference type="ChEBI" id="CHEBI:65314"/>
        <dbReference type="ChEBI" id="CHEBI:65315"/>
        <dbReference type="EC" id="5.4.99.27"/>
    </reaction>
</comment>
<accession>A0A0A0BES2</accession>
<dbReference type="SUPFAM" id="SSF55120">
    <property type="entry name" value="Pseudouridine synthase"/>
    <property type="match status" value="1"/>
</dbReference>
<organism evidence="6 7">
    <name type="scientific">Methylophaga thiooxydans</name>
    <dbReference type="NCBI Taxonomy" id="392484"/>
    <lineage>
        <taxon>Bacteria</taxon>
        <taxon>Pseudomonadati</taxon>
        <taxon>Pseudomonadota</taxon>
        <taxon>Gammaproteobacteria</taxon>
        <taxon>Thiotrichales</taxon>
        <taxon>Piscirickettsiaceae</taxon>
        <taxon>Methylophaga</taxon>
    </lineage>
</organism>
<evidence type="ECO:0000256" key="2">
    <source>
        <dbReference type="ARBA" id="ARBA00022694"/>
    </source>
</evidence>
<dbReference type="EC" id="5.4.99.27" evidence="4"/>